<organism evidence="2 3">
    <name type="scientific">Candidatus Thiomargarita nelsonii</name>
    <dbReference type="NCBI Taxonomy" id="1003181"/>
    <lineage>
        <taxon>Bacteria</taxon>
        <taxon>Pseudomonadati</taxon>
        <taxon>Pseudomonadota</taxon>
        <taxon>Gammaproteobacteria</taxon>
        <taxon>Thiotrichales</taxon>
        <taxon>Thiotrichaceae</taxon>
        <taxon>Thiomargarita</taxon>
    </lineage>
</organism>
<accession>A0A0A6PAF3</accession>
<dbReference type="AlphaFoldDB" id="A0A0A6PAF3"/>
<dbReference type="SUPFAM" id="SSF52540">
    <property type="entry name" value="P-loop containing nucleoside triphosphate hydrolases"/>
    <property type="match status" value="1"/>
</dbReference>
<dbReference type="Gene3D" id="3.40.50.300">
    <property type="entry name" value="P-loop containing nucleotide triphosphate hydrolases"/>
    <property type="match status" value="1"/>
</dbReference>
<evidence type="ECO:0000313" key="3">
    <source>
        <dbReference type="Proteomes" id="UP000030428"/>
    </source>
</evidence>
<evidence type="ECO:0000313" key="2">
    <source>
        <dbReference type="EMBL" id="KHD07678.1"/>
    </source>
</evidence>
<dbReference type="InterPro" id="IPR027417">
    <property type="entry name" value="P-loop_NTPase"/>
</dbReference>
<evidence type="ECO:0008006" key="4">
    <source>
        <dbReference type="Google" id="ProtNLM"/>
    </source>
</evidence>
<keyword evidence="3" id="KW-1185">Reference proteome</keyword>
<dbReference type="PANTHER" id="PTHR10605:SF56">
    <property type="entry name" value="BIFUNCTIONAL HEPARAN SULFATE N-DEACETYLASE_N-SULFOTRANSFERASE"/>
    <property type="match status" value="1"/>
</dbReference>
<proteinExistence type="predicted"/>
<dbReference type="GO" id="GO:0008146">
    <property type="term" value="F:sulfotransferase activity"/>
    <property type="evidence" value="ECO:0007669"/>
    <property type="project" value="InterPro"/>
</dbReference>
<gene>
    <name evidence="2" type="ORF">PN36_11365</name>
</gene>
<dbReference type="EMBL" id="JSZA02000035">
    <property type="protein sequence ID" value="KHD07678.1"/>
    <property type="molecule type" value="Genomic_DNA"/>
</dbReference>
<reference evidence="2 3" key="1">
    <citation type="journal article" date="2016" name="Front. Microbiol.">
        <title>Single-Cell (Meta-)Genomics of a Dimorphic Candidatus Thiomargarita nelsonii Reveals Genomic Plasticity.</title>
        <authorList>
            <person name="Flood B.E."/>
            <person name="Fliss P."/>
            <person name="Jones D.S."/>
            <person name="Dick G.J."/>
            <person name="Jain S."/>
            <person name="Kaster A.K."/>
            <person name="Winkel M."/>
            <person name="Mussmann M."/>
            <person name="Bailey J."/>
        </authorList>
    </citation>
    <scope>NUCLEOTIDE SEQUENCE [LARGE SCALE GENOMIC DNA]</scope>
    <source>
        <strain evidence="2">Hydrate Ridge</strain>
    </source>
</reference>
<dbReference type="Pfam" id="PF13469">
    <property type="entry name" value="Sulfotransfer_3"/>
    <property type="match status" value="1"/>
</dbReference>
<comment type="caution">
    <text evidence="2">The sequence shown here is derived from an EMBL/GenBank/DDBJ whole genome shotgun (WGS) entry which is preliminary data.</text>
</comment>
<keyword evidence="1" id="KW-0808">Transferase</keyword>
<dbReference type="InterPro" id="IPR037359">
    <property type="entry name" value="NST/OST"/>
</dbReference>
<dbReference type="Proteomes" id="UP000030428">
    <property type="component" value="Unassembled WGS sequence"/>
</dbReference>
<dbReference type="PANTHER" id="PTHR10605">
    <property type="entry name" value="HEPARAN SULFATE SULFOTRANSFERASE"/>
    <property type="match status" value="1"/>
</dbReference>
<protein>
    <recommendedName>
        <fullName evidence="4">Sulfotransferase</fullName>
    </recommendedName>
</protein>
<sequence length="319" mass="37185">MTYVGSVVIYPCSKKIPVVNLLTYNMQKLPNFIIIGAPKSGTTSLYFYLRQHPDIYLPPEKELNYFSKSYEAKNLNGAGDSNAFNRGYHSWATYSQQYAEVQHQTAIGEISPNYFYYATQVGKSIHQQLGTVKIIIILRNPVDKTYSQYMHLVREGRETLDFYQALHTERRNWADVWRYAESSLYTQRVKAYFQLFGKKNVKVILFHNLVNHTQSILTELFEFLEINPDIKCDTSKIYNRTGKPYSKSLANLLTNANMMKRIGKLFIPKPVRQALTLKMVDLNTKPKESMDNLSREYLKRFFENDIIELDTLLDCKTGW</sequence>
<evidence type="ECO:0000256" key="1">
    <source>
        <dbReference type="ARBA" id="ARBA00022679"/>
    </source>
</evidence>
<name>A0A0A6PAF3_9GAMM</name>